<sequence>MPSKYFIFVTFLLILLEYRCTPEFTSHFSNFIEKNYNVSTKIQMERIDLGWGNWGSFGGKNNNDDVLRKRPIVFIPGAQLRSFMFVGLRNYFMARGYNSSELYSTSYGDGGWTLLPFFKLQCDIVKQIRLFIEIVNKYTNQTVDIITYSLGAPFVRKAILGGTCVDTNETLGSNITNLINTFIAISGANYGVESCNFLHFFIPYCNPNNGFYCLSQFIIDINNETNSYEGMRTYSFISESDLTSGKNCCGKNCSELKHATKNIVLVKSNHLSSISDATPEIFNIINNATY</sequence>
<evidence type="ECO:0000313" key="2">
    <source>
        <dbReference type="Proteomes" id="UP000046392"/>
    </source>
</evidence>
<keyword evidence="2" id="KW-1185">Reference proteome</keyword>
<feature type="chain" id="PRO_5005894986" evidence="1">
    <location>
        <begin position="23"/>
        <end position="290"/>
    </location>
</feature>
<dbReference type="InterPro" id="IPR002918">
    <property type="entry name" value="Lipase_EstA/Esterase_EstB"/>
</dbReference>
<reference evidence="3" key="1">
    <citation type="submission" date="2017-02" db="UniProtKB">
        <authorList>
            <consortium name="WormBaseParasite"/>
        </authorList>
    </citation>
    <scope>IDENTIFICATION</scope>
</reference>
<dbReference type="InterPro" id="IPR029058">
    <property type="entry name" value="AB_hydrolase_fold"/>
</dbReference>
<dbReference type="SUPFAM" id="SSF53474">
    <property type="entry name" value="alpha/beta-Hydrolases"/>
    <property type="match status" value="1"/>
</dbReference>
<protein>
    <submittedName>
        <fullName evidence="3">Lipase_GDSL domain-containing protein</fullName>
    </submittedName>
</protein>
<dbReference type="WBParaSite" id="SPAL_0001049400.1">
    <property type="protein sequence ID" value="SPAL_0001049400.1"/>
    <property type="gene ID" value="SPAL_0001049400"/>
</dbReference>
<dbReference type="GO" id="GO:0016042">
    <property type="term" value="P:lipid catabolic process"/>
    <property type="evidence" value="ECO:0007669"/>
    <property type="project" value="InterPro"/>
</dbReference>
<dbReference type="GO" id="GO:0016298">
    <property type="term" value="F:lipase activity"/>
    <property type="evidence" value="ECO:0007669"/>
    <property type="project" value="TreeGrafter"/>
</dbReference>
<dbReference type="Gene3D" id="3.40.50.1820">
    <property type="entry name" value="alpha/beta hydrolase"/>
    <property type="match status" value="1"/>
</dbReference>
<dbReference type="PANTHER" id="PTHR32015:SF3">
    <property type="entry name" value="TRIACYLGLYCEROL LIPASE"/>
    <property type="match status" value="1"/>
</dbReference>
<evidence type="ECO:0000313" key="3">
    <source>
        <dbReference type="WBParaSite" id="SPAL_0001049400.1"/>
    </source>
</evidence>
<accession>A0A0N5BXG6</accession>
<dbReference type="AlphaFoldDB" id="A0A0N5BXG6"/>
<feature type="signal peptide" evidence="1">
    <location>
        <begin position="1"/>
        <end position="22"/>
    </location>
</feature>
<dbReference type="Pfam" id="PF01674">
    <property type="entry name" value="Lipase_2"/>
    <property type="match status" value="1"/>
</dbReference>
<dbReference type="PANTHER" id="PTHR32015">
    <property type="entry name" value="FASTING INDUCED LIPASE"/>
    <property type="match status" value="1"/>
</dbReference>
<organism evidence="2 3">
    <name type="scientific">Strongyloides papillosus</name>
    <name type="common">Intestinal threadworm</name>
    <dbReference type="NCBI Taxonomy" id="174720"/>
    <lineage>
        <taxon>Eukaryota</taxon>
        <taxon>Metazoa</taxon>
        <taxon>Ecdysozoa</taxon>
        <taxon>Nematoda</taxon>
        <taxon>Chromadorea</taxon>
        <taxon>Rhabditida</taxon>
        <taxon>Tylenchina</taxon>
        <taxon>Panagrolaimomorpha</taxon>
        <taxon>Strongyloidoidea</taxon>
        <taxon>Strongyloididae</taxon>
        <taxon>Strongyloides</taxon>
    </lineage>
</organism>
<proteinExistence type="predicted"/>
<evidence type="ECO:0000256" key="1">
    <source>
        <dbReference type="SAM" id="SignalP"/>
    </source>
</evidence>
<dbReference type="Proteomes" id="UP000046392">
    <property type="component" value="Unplaced"/>
</dbReference>
<name>A0A0N5BXG6_STREA</name>
<keyword evidence="1" id="KW-0732">Signal</keyword>